<reference evidence="7" key="1">
    <citation type="submission" date="2023-05" db="EMBL/GenBank/DDBJ databases">
        <title>Metabolic capabilities are highly conserved among human nasal-associated Corynebacterium species in pangenomic analyses.</title>
        <authorList>
            <person name="Tran T.H."/>
            <person name="Roberts A.Q."/>
            <person name="Escapa I.F."/>
            <person name="Gao W."/>
            <person name="Conlan S."/>
            <person name="Kong H."/>
            <person name="Segre J.A."/>
            <person name="Kelly M.S."/>
            <person name="Lemon K.P."/>
        </authorList>
    </citation>
    <scope>NUCLEOTIDE SEQUENCE</scope>
    <source>
        <strain evidence="7">KPL2618</strain>
    </source>
</reference>
<keyword evidence="5" id="KW-1133">Transmembrane helix</keyword>
<feature type="compositionally biased region" description="Polar residues" evidence="4">
    <location>
        <begin position="301"/>
        <end position="314"/>
    </location>
</feature>
<evidence type="ECO:0000256" key="2">
    <source>
        <dbReference type="ARBA" id="ARBA00022801"/>
    </source>
</evidence>
<dbReference type="CDD" id="cd16013">
    <property type="entry name" value="AcpA"/>
    <property type="match status" value="1"/>
</dbReference>
<organism evidence="7 8">
    <name type="scientific">Corynebacterium accolens</name>
    <dbReference type="NCBI Taxonomy" id="38284"/>
    <lineage>
        <taxon>Bacteria</taxon>
        <taxon>Bacillati</taxon>
        <taxon>Actinomycetota</taxon>
        <taxon>Actinomycetes</taxon>
        <taxon>Mycobacteriales</taxon>
        <taxon>Corynebacteriaceae</taxon>
        <taxon>Corynebacterium</taxon>
    </lineage>
</organism>
<evidence type="ECO:0000256" key="4">
    <source>
        <dbReference type="SAM" id="MobiDB-lite"/>
    </source>
</evidence>
<evidence type="ECO:0000256" key="1">
    <source>
        <dbReference type="ARBA" id="ARBA00022525"/>
    </source>
</evidence>
<keyword evidence="3" id="KW-0843">Virulence</keyword>
<evidence type="ECO:0000256" key="5">
    <source>
        <dbReference type="SAM" id="Phobius"/>
    </source>
</evidence>
<comment type="caution">
    <text evidence="7">The sequence shown here is derived from an EMBL/GenBank/DDBJ whole genome shotgun (WGS) entry which is preliminary data.</text>
</comment>
<keyword evidence="6" id="KW-0732">Signal</keyword>
<feature type="region of interest" description="Disordered" evidence="4">
    <location>
        <begin position="57"/>
        <end position="84"/>
    </location>
</feature>
<feature type="chain" id="PRO_5042911346" evidence="6">
    <location>
        <begin position="28"/>
        <end position="633"/>
    </location>
</feature>
<feature type="signal peptide" evidence="6">
    <location>
        <begin position="1"/>
        <end position="27"/>
    </location>
</feature>
<feature type="transmembrane region" description="Helical" evidence="5">
    <location>
        <begin position="600"/>
        <end position="620"/>
    </location>
</feature>
<keyword evidence="5" id="KW-0472">Membrane</keyword>
<evidence type="ECO:0000313" key="7">
    <source>
        <dbReference type="EMBL" id="MDK4333933.1"/>
    </source>
</evidence>
<dbReference type="PANTHER" id="PTHR31956:SF1">
    <property type="entry name" value="NON-SPECIFIC PHOSPHOLIPASE C1"/>
    <property type="match status" value="1"/>
</dbReference>
<evidence type="ECO:0000256" key="3">
    <source>
        <dbReference type="ARBA" id="ARBA00023026"/>
    </source>
</evidence>
<gene>
    <name evidence="7" type="ORF">QPX58_00645</name>
</gene>
<dbReference type="Pfam" id="PF04185">
    <property type="entry name" value="Phosphoesterase"/>
    <property type="match status" value="1"/>
</dbReference>
<dbReference type="AlphaFoldDB" id="A0AAP4F7F3"/>
<dbReference type="InterPro" id="IPR017850">
    <property type="entry name" value="Alkaline_phosphatase_core_sf"/>
</dbReference>
<keyword evidence="5" id="KW-0812">Transmembrane</keyword>
<proteinExistence type="predicted"/>
<dbReference type="Proteomes" id="UP001230317">
    <property type="component" value="Unassembled WGS sequence"/>
</dbReference>
<feature type="compositionally biased region" description="Basic and acidic residues" evidence="4">
    <location>
        <begin position="75"/>
        <end position="84"/>
    </location>
</feature>
<dbReference type="InterPro" id="IPR007312">
    <property type="entry name" value="Phosphoesterase"/>
</dbReference>
<dbReference type="Gene3D" id="3.40.720.10">
    <property type="entry name" value="Alkaline Phosphatase, subunit A"/>
    <property type="match status" value="2"/>
</dbReference>
<keyword evidence="1" id="KW-0964">Secreted</keyword>
<keyword evidence="2" id="KW-0378">Hydrolase</keyword>
<dbReference type="RefSeq" id="WP_284636502.1">
    <property type="nucleotide sequence ID" value="NZ_JASNVC010000005.1"/>
</dbReference>
<dbReference type="GO" id="GO:0042578">
    <property type="term" value="F:phosphoric ester hydrolase activity"/>
    <property type="evidence" value="ECO:0007669"/>
    <property type="project" value="UniProtKB-ARBA"/>
</dbReference>
<accession>A0AAP4F7F3</accession>
<name>A0AAP4F7F3_9CORY</name>
<evidence type="ECO:0000313" key="8">
    <source>
        <dbReference type="Proteomes" id="UP001230317"/>
    </source>
</evidence>
<sequence length="633" mass="68038">MKLRSRAVAVCAAAAATTSLVPGIAQAETKTPIDHVVVIYSENISFDHYFGTYPHAANNDDEKLQGSEKPAPKFTAKDDTPRAENLENTDLLGEKNPNSIKPFRIAPEHAVTTDQNHHYADEQEAYNGGKMDKFPETVSTDIDKYGEGSYATPGMTMGYYDGNTVTGMWNYAQNFALNDNSFSTIFGPSTPGALNLVSGTVADATMHDPATGDQQKIEDGKNHALAGVSEDGSTATVVGDPDPLFDDCSNKSSAGTNQVTAMHSKNIGDQLNDKDVTWGWFQGGFRPTDEATKDSRARCGSSHTTLTGQNQTDYNPHHEPFQYYASTANPHHLAPSSDDMIGKTDQANHQYDLADFDTAIEQGNLPSVSFLKAANYQDGHAGYSNPLDEQAFITHYINELQNSPEWDSTAVVIAYDDSDGWYDHKAPEILNGSDDPHQDKEICTAAAAKVGIKGDKNGQCGPGTRQPLLVVSPYAKTNHIDSTYTEQTSVTKFIQDNWGLGRLGGDAFDDRAGELTGMFDFAAAEKAPKLFLNETDGTVAEDYSSVERVDDTSRAGTNLKPVVDGMNDTKVTEQGVPAVTTLDKAQQPDTNHAASGSSKAGIIGILAALGIAAGIIGWFMSGHPGLDLKNLPF</sequence>
<dbReference type="PANTHER" id="PTHR31956">
    <property type="entry name" value="NON-SPECIFIC PHOSPHOLIPASE C4-RELATED"/>
    <property type="match status" value="1"/>
</dbReference>
<protein>
    <submittedName>
        <fullName evidence="7">Alkaline phosphatase family protein</fullName>
    </submittedName>
</protein>
<feature type="region of interest" description="Disordered" evidence="4">
    <location>
        <begin position="289"/>
        <end position="315"/>
    </location>
</feature>
<dbReference type="EMBL" id="JASNVU010000001">
    <property type="protein sequence ID" value="MDK4333933.1"/>
    <property type="molecule type" value="Genomic_DNA"/>
</dbReference>
<evidence type="ECO:0000256" key="6">
    <source>
        <dbReference type="SAM" id="SignalP"/>
    </source>
</evidence>